<dbReference type="GO" id="GO:0042586">
    <property type="term" value="F:peptide deformylase activity"/>
    <property type="evidence" value="ECO:0007669"/>
    <property type="project" value="UniProtKB-EC"/>
</dbReference>
<dbReference type="InterPro" id="IPR036821">
    <property type="entry name" value="Peptide_deformylase_sf"/>
</dbReference>
<evidence type="ECO:0000256" key="6">
    <source>
        <dbReference type="ARBA" id="ARBA00048875"/>
    </source>
</evidence>
<comment type="catalytic activity">
    <reaction evidence="6 7">
        <text>N-terminal N-formyl-L-methionyl-[peptide] + H2O = N-terminal L-methionyl-[peptide] + formate</text>
        <dbReference type="Rhea" id="RHEA:24420"/>
        <dbReference type="Rhea" id="RHEA-COMP:10639"/>
        <dbReference type="Rhea" id="RHEA-COMP:10640"/>
        <dbReference type="ChEBI" id="CHEBI:15377"/>
        <dbReference type="ChEBI" id="CHEBI:15740"/>
        <dbReference type="ChEBI" id="CHEBI:49298"/>
        <dbReference type="ChEBI" id="CHEBI:64731"/>
        <dbReference type="EC" id="3.5.1.88"/>
    </reaction>
</comment>
<accession>A0A8B7ZCM1</accession>
<evidence type="ECO:0000313" key="9">
    <source>
        <dbReference type="RefSeq" id="XP_022103429.1"/>
    </source>
</evidence>
<dbReference type="RefSeq" id="XP_022103430.1">
    <property type="nucleotide sequence ID" value="XM_022247738.1"/>
</dbReference>
<dbReference type="SUPFAM" id="SSF56420">
    <property type="entry name" value="Peptide deformylase"/>
    <property type="match status" value="1"/>
</dbReference>
<name>A0A8B7ZCM1_ACAPL</name>
<dbReference type="RefSeq" id="XP_022103429.1">
    <property type="nucleotide sequence ID" value="XM_022247737.1"/>
</dbReference>
<dbReference type="OrthoDB" id="276063at2759"/>
<sequence length="260" mass="29468">MASSKCFLKNCTSLGIITRTHLSVHQRHHTTFLCSAKTCSWGIGARHYASRVIVREPLSRILLRELRHRFSKPKMKTPPYDHVCQVGDPILRGQSSPVDPRQIKSAEIQNVIRMMTKVMRRAGAVGCAAPQVGVAKQIVVMELTEKHLERFEPEVLKAREVALFPLTVFINPHMKVTDPRVVTLLEGCLSISGYDACVPRYYGVELTGLNELGRPVSWSTTGYSARIIQHEVDHLQGKLFIDIMDPSTFLDKEWPRWNLK</sequence>
<evidence type="ECO:0000313" key="8">
    <source>
        <dbReference type="Proteomes" id="UP000694845"/>
    </source>
</evidence>
<dbReference type="OMA" id="ILYPMRI"/>
<dbReference type="PANTHER" id="PTHR10458">
    <property type="entry name" value="PEPTIDE DEFORMYLASE"/>
    <property type="match status" value="1"/>
</dbReference>
<dbReference type="NCBIfam" id="NF001159">
    <property type="entry name" value="PRK00150.1-3"/>
    <property type="match status" value="1"/>
</dbReference>
<evidence type="ECO:0000256" key="3">
    <source>
        <dbReference type="ARBA" id="ARBA00022801"/>
    </source>
</evidence>
<dbReference type="Gene3D" id="3.90.45.10">
    <property type="entry name" value="Peptide deformylase"/>
    <property type="match status" value="1"/>
</dbReference>
<evidence type="ECO:0000256" key="4">
    <source>
        <dbReference type="ARBA" id="ARBA00022917"/>
    </source>
</evidence>
<keyword evidence="3 7" id="KW-0378">Hydrolase</keyword>
<comment type="similarity">
    <text evidence="1 7">Belongs to the polypeptide deformylase family.</text>
</comment>
<reference evidence="9 10" key="1">
    <citation type="submission" date="2025-04" db="UniProtKB">
        <authorList>
            <consortium name="RefSeq"/>
        </authorList>
    </citation>
    <scope>IDENTIFICATION</scope>
</reference>
<gene>
    <name evidence="9 10" type="primary">LOC110986098</name>
</gene>
<keyword evidence="2 7" id="KW-0479">Metal-binding</keyword>
<dbReference type="CDD" id="cd00487">
    <property type="entry name" value="Pep_deformylase"/>
    <property type="match status" value="1"/>
</dbReference>
<dbReference type="Pfam" id="PF01327">
    <property type="entry name" value="Pep_deformylase"/>
    <property type="match status" value="1"/>
</dbReference>
<dbReference type="PRINTS" id="PR01576">
    <property type="entry name" value="PDEFORMYLASE"/>
</dbReference>
<dbReference type="CTD" id="64146"/>
<evidence type="ECO:0000256" key="2">
    <source>
        <dbReference type="ARBA" id="ARBA00022723"/>
    </source>
</evidence>
<keyword evidence="4 7" id="KW-0648">Protein biosynthesis</keyword>
<dbReference type="FunFam" id="3.90.45.10:FF:000003">
    <property type="entry name" value="Peptide deformylase"/>
    <property type="match status" value="1"/>
</dbReference>
<keyword evidence="8" id="KW-1185">Reference proteome</keyword>
<evidence type="ECO:0000256" key="7">
    <source>
        <dbReference type="RuleBase" id="RU362111"/>
    </source>
</evidence>
<comment type="function">
    <text evidence="5 7">Removes the formyl group from the N-terminal Met of newly synthesized proteins.</text>
</comment>
<proteinExistence type="inferred from homology"/>
<organism evidence="8 9">
    <name type="scientific">Acanthaster planci</name>
    <name type="common">Crown-of-thorns starfish</name>
    <dbReference type="NCBI Taxonomy" id="133434"/>
    <lineage>
        <taxon>Eukaryota</taxon>
        <taxon>Metazoa</taxon>
        <taxon>Echinodermata</taxon>
        <taxon>Eleutherozoa</taxon>
        <taxon>Asterozoa</taxon>
        <taxon>Asteroidea</taxon>
        <taxon>Valvatacea</taxon>
        <taxon>Valvatida</taxon>
        <taxon>Acanthasteridae</taxon>
        <taxon>Acanthaster</taxon>
    </lineage>
</organism>
<evidence type="ECO:0000256" key="5">
    <source>
        <dbReference type="ARBA" id="ARBA00037114"/>
    </source>
</evidence>
<dbReference type="Proteomes" id="UP000694845">
    <property type="component" value="Unplaced"/>
</dbReference>
<dbReference type="PANTHER" id="PTHR10458:SF2">
    <property type="entry name" value="PEPTIDE DEFORMYLASE, MITOCHONDRIAL"/>
    <property type="match status" value="1"/>
</dbReference>
<dbReference type="InterPro" id="IPR023635">
    <property type="entry name" value="Peptide_deformylase"/>
</dbReference>
<dbReference type="HAMAP" id="MF_00163">
    <property type="entry name" value="Pep_deformylase"/>
    <property type="match status" value="1"/>
</dbReference>
<dbReference type="GO" id="GO:0006412">
    <property type="term" value="P:translation"/>
    <property type="evidence" value="ECO:0007669"/>
    <property type="project" value="UniProtKB-KW"/>
</dbReference>
<protein>
    <recommendedName>
        <fullName evidence="7">Peptide deformylase</fullName>
        <ecNumber evidence="7">3.5.1.88</ecNumber>
    </recommendedName>
</protein>
<evidence type="ECO:0000256" key="1">
    <source>
        <dbReference type="ARBA" id="ARBA00010759"/>
    </source>
</evidence>
<dbReference type="GeneID" id="110986098"/>
<dbReference type="EC" id="3.5.1.88" evidence="7"/>
<dbReference type="AlphaFoldDB" id="A0A8B7ZCM1"/>
<dbReference type="KEGG" id="aplc:110986098"/>
<dbReference type="GO" id="GO:0005739">
    <property type="term" value="C:mitochondrion"/>
    <property type="evidence" value="ECO:0007669"/>
    <property type="project" value="TreeGrafter"/>
</dbReference>
<evidence type="ECO:0000313" key="10">
    <source>
        <dbReference type="RefSeq" id="XP_022103430.1"/>
    </source>
</evidence>
<dbReference type="GO" id="GO:0046872">
    <property type="term" value="F:metal ion binding"/>
    <property type="evidence" value="ECO:0007669"/>
    <property type="project" value="UniProtKB-KW"/>
</dbReference>